<dbReference type="Proteomes" id="UP000050489">
    <property type="component" value="Unassembled WGS sequence"/>
</dbReference>
<accession>A0A0A5NL56</accession>
<keyword evidence="19" id="KW-1185">Reference proteome</keyword>
<dbReference type="AlphaFoldDB" id="A0A0A5NL56"/>
<reference evidence="17" key="1">
    <citation type="submission" date="2016-04" db="EMBL/GenBank/DDBJ databases">
        <authorList>
            <person name="Osei Sekyere J."/>
            <person name="Sivertsen A."/>
            <person name="Pedersen A.T."/>
            <person name="Sundsfjord A."/>
        </authorList>
    </citation>
    <scope>NUCLEOTIDE SEQUENCE [LARGE SCALE GENOMIC DNA]</scope>
    <source>
        <strain evidence="17">945174350</strain>
    </source>
</reference>
<keyword evidence="6 8" id="KW-1133">Transmembrane helix</keyword>
<dbReference type="Pfam" id="PF19029">
    <property type="entry name" value="DUF883_C"/>
    <property type="match status" value="1"/>
</dbReference>
<reference evidence="16" key="4">
    <citation type="submission" date="2017-12" db="EMBL/GenBank/DDBJ databases">
        <title>FDA dAtabase for Regulatory Grade micrObial Sequences (FDA-ARGOS): Supporting development and validation of Infectious Disease Dx tests.</title>
        <authorList>
            <person name="Campos J."/>
            <person name="Goldberg B."/>
            <person name="Tallon L."/>
            <person name="Sadzewicz L."/>
            <person name="Sengamalay N."/>
            <person name="Ott S."/>
            <person name="Godinez A."/>
            <person name="Nagaraj S."/>
            <person name="Vavikolanu K."/>
            <person name="Vyas G."/>
            <person name="Nadendla S."/>
            <person name="Aluvathingal J."/>
            <person name="Geyer C."/>
            <person name="Nandy P."/>
            <person name="Hobson J."/>
            <person name="Sichtig H."/>
        </authorList>
    </citation>
    <scope>NUCLEOTIDE SEQUENCE [LARGE SCALE GENOMIC DNA]</scope>
    <source>
        <strain evidence="16">FDAARGOS_79</strain>
    </source>
</reference>
<evidence type="ECO:0000256" key="2">
    <source>
        <dbReference type="ARBA" id="ARBA00010423"/>
    </source>
</evidence>
<evidence type="ECO:0000256" key="5">
    <source>
        <dbReference type="ARBA" id="ARBA00022692"/>
    </source>
</evidence>
<dbReference type="EMBL" id="CP029449">
    <property type="protein sequence ID" value="AWL70306.1"/>
    <property type="molecule type" value="Genomic_DNA"/>
</dbReference>
<proteinExistence type="inferred from homology"/>
<evidence type="ECO:0000256" key="1">
    <source>
        <dbReference type="ARBA" id="ARBA00004377"/>
    </source>
</evidence>
<organism evidence="13 17">
    <name type="scientific">Serratia marcescens</name>
    <dbReference type="NCBI Taxonomy" id="615"/>
    <lineage>
        <taxon>Bacteria</taxon>
        <taxon>Pseudomonadati</taxon>
        <taxon>Pseudomonadota</taxon>
        <taxon>Gammaproteobacteria</taxon>
        <taxon>Enterobacterales</taxon>
        <taxon>Yersiniaceae</taxon>
        <taxon>Serratia</taxon>
    </lineage>
</organism>
<evidence type="ECO:0000256" key="6">
    <source>
        <dbReference type="ARBA" id="ARBA00022989"/>
    </source>
</evidence>
<keyword evidence="3" id="KW-1003">Cell membrane</keyword>
<keyword evidence="7 8" id="KW-0472">Membrane</keyword>
<dbReference type="NCBIfam" id="NF007709">
    <property type="entry name" value="PRK10404.1"/>
    <property type="match status" value="1"/>
</dbReference>
<evidence type="ECO:0000313" key="19">
    <source>
        <dbReference type="Proteomes" id="UP000247823"/>
    </source>
</evidence>
<dbReference type="InterPro" id="IPR043605">
    <property type="entry name" value="DUF883_C"/>
</dbReference>
<evidence type="ECO:0000256" key="8">
    <source>
        <dbReference type="SAM" id="Phobius"/>
    </source>
</evidence>
<evidence type="ECO:0000313" key="15">
    <source>
        <dbReference type="EMBL" id="PYA55925.1"/>
    </source>
</evidence>
<reference evidence="15" key="6">
    <citation type="submission" date="2018-06" db="EMBL/GenBank/DDBJ databases">
        <title>Serratia marcescens genome sequencing and assembly.</title>
        <authorList>
            <person name="Martins R.C.R."/>
            <person name="Perdigao-Neto L.V."/>
            <person name="Costa S.F."/>
            <person name="Levin A.S.S."/>
        </authorList>
    </citation>
    <scope>NUCLEOTIDE SEQUENCE</scope>
    <source>
        <strain evidence="15">1283</strain>
    </source>
</reference>
<evidence type="ECO:0000313" key="14">
    <source>
        <dbReference type="EMBL" id="PNO69550.1"/>
    </source>
</evidence>
<reference evidence="12 20" key="8">
    <citation type="submission" date="2023-11" db="EMBL/GenBank/DDBJ databases">
        <title>Detection of rare carbapenemases in Enterobacterales - comparison of two colorimetric and two CIM-based carbapenemase assays.</title>
        <authorList>
            <person name="Schaffarczyk L."/>
            <person name="Noster J."/>
            <person name="Stelzer Y."/>
            <person name="Sattler J."/>
            <person name="Gatermann S."/>
            <person name="Hamprecht A."/>
        </authorList>
    </citation>
    <scope>NUCLEOTIDE SEQUENCE [LARGE SCALE GENOMIC DNA]</scope>
    <source>
        <strain evidence="12 20">CIM-Carb-136</strain>
    </source>
</reference>
<dbReference type="GO" id="GO:0043022">
    <property type="term" value="F:ribosome binding"/>
    <property type="evidence" value="ECO:0007669"/>
    <property type="project" value="InterPro"/>
</dbReference>
<keyword evidence="5 8" id="KW-0812">Transmembrane</keyword>
<reference evidence="11 18" key="5">
    <citation type="submission" date="2018-05" db="EMBL/GenBank/DDBJ databases">
        <title>Klebsiella quasipneumonaiae provides a window into carbapenemase gene transfer, plasmid rearrangements and nosocomial acquisition from the hospital environment.</title>
        <authorList>
            <person name="Mathers A.J."/>
            <person name="Vegesana K."/>
            <person name="Stoesser N."/>
            <person name="Crook D."/>
            <person name="Vaughan A."/>
            <person name="Barry K."/>
            <person name="Parikh H."/>
            <person name="Sebra R."/>
            <person name="Kotay S."/>
            <person name="Walker A.S."/>
            <person name="Sheppard A.E."/>
        </authorList>
    </citation>
    <scope>NUCLEOTIDE SEQUENCE [LARGE SCALE GENOMIC DNA]</scope>
    <source>
        <strain evidence="11 18">CAV1761</strain>
    </source>
</reference>
<name>A0A0A5NL56_SERMA</name>
<evidence type="ECO:0000256" key="3">
    <source>
        <dbReference type="ARBA" id="ARBA00022475"/>
    </source>
</evidence>
<reference evidence="13" key="2">
    <citation type="journal article" date="2017" name="PLoS ONE">
        <title>Genomic and phenotypic characterisation of fluoroquinolone resistance mechanisms in Enterobacteriaceae in Durban, South Africa.</title>
        <authorList>
            <person name="Osei Sekyere J."/>
            <person name="Amoako D.G."/>
        </authorList>
    </citation>
    <scope>NUCLEOTIDE SEQUENCE</scope>
    <source>
        <strain evidence="13">945174350</strain>
    </source>
</reference>
<dbReference type="InterPro" id="IPR043604">
    <property type="entry name" value="DUF883_N"/>
</dbReference>
<dbReference type="Pfam" id="PF05957">
    <property type="entry name" value="DUF883"/>
    <property type="match status" value="1"/>
</dbReference>
<dbReference type="Proteomes" id="UP000030378">
    <property type="component" value="Unassembled WGS sequence"/>
</dbReference>
<dbReference type="EMBL" id="LJEX02000035">
    <property type="protein sequence ID" value="OCO89091.1"/>
    <property type="molecule type" value="Genomic_DNA"/>
</dbReference>
<comment type="similarity">
    <text evidence="2">Belongs to the ElaB/YgaM/YqjD family.</text>
</comment>
<reference evidence="14" key="3">
    <citation type="submission" date="2017-12" db="EMBL/GenBank/DDBJ databases">
        <title>FDA dAtabase for Regulatory Grade micrObial Sequences (FDA-ARGOS): Supporting development and validation of Infectious Disease Dx tests.</title>
        <authorList>
            <person name="Campos J."/>
            <person name="Goldberg B."/>
            <person name="Tallon L.J."/>
            <person name="Sadzewicz L."/>
            <person name="Sengamalay N."/>
            <person name="Ott S."/>
            <person name="Godinez A."/>
            <person name="Nagaraj S."/>
            <person name="Vavikolanu K."/>
            <person name="Vyas G."/>
            <person name="Nadendla S."/>
            <person name="Aluvathingal J."/>
            <person name="Geyer C."/>
            <person name="Nandy P."/>
            <person name="Hobson J."/>
            <person name="Sichtig H."/>
        </authorList>
    </citation>
    <scope>NUCLEOTIDE SEQUENCE</scope>
    <source>
        <strain evidence="14">FDAARGOS_79</strain>
    </source>
</reference>
<evidence type="ECO:0000313" key="13">
    <source>
        <dbReference type="EMBL" id="OCO89091.1"/>
    </source>
</evidence>
<sequence>MARHTDAEQTTLDDDLRMLTETLEEVLQYTGDRADQAYVDIKSHAEQALSEVKARWANTGESYYARAKEAVHRTDDYVRDKPWHSVGIGATVGLVLGLLLARK</sequence>
<dbReference type="RefSeq" id="WP_025160172.1">
    <property type="nucleotide sequence ID" value="NZ_BRPU01000003.1"/>
</dbReference>
<evidence type="ECO:0000313" key="18">
    <source>
        <dbReference type="Proteomes" id="UP000245399"/>
    </source>
</evidence>
<dbReference type="EMBL" id="QJQB01000563">
    <property type="protein sequence ID" value="PYA55925.1"/>
    <property type="molecule type" value="Genomic_DNA"/>
</dbReference>
<dbReference type="InterPro" id="IPR010279">
    <property type="entry name" value="YqjD/ElaB"/>
</dbReference>
<dbReference type="PANTHER" id="PTHR35893:SF1">
    <property type="entry name" value="PROTEIN ELAB"/>
    <property type="match status" value="1"/>
</dbReference>
<gene>
    <name evidence="12" type="primary">elaB</name>
    <name evidence="13" type="ORF">AN695_0211070</name>
    <name evidence="11" type="ORF">DKC05_22950</name>
    <name evidence="15" type="ORF">DMW51_25135</name>
    <name evidence="14" type="ORF">MC70_005855</name>
    <name evidence="12" type="ORF">SJ435_15660</name>
</gene>
<dbReference type="Proteomes" id="UP000247823">
    <property type="component" value="Unassembled WGS sequence"/>
</dbReference>
<dbReference type="PANTHER" id="PTHR35893">
    <property type="entry name" value="INNER MEMBRANE PROTEIN-RELATED"/>
    <property type="match status" value="1"/>
</dbReference>
<dbReference type="Proteomes" id="UP001275057">
    <property type="component" value="Unassembled WGS sequence"/>
</dbReference>
<protein>
    <submittedName>
        <fullName evidence="11">DUF883 domain-containing protein</fullName>
    </submittedName>
    <submittedName>
        <fullName evidence="15">DUF883 family protein</fullName>
    </submittedName>
    <submittedName>
        <fullName evidence="12 13">Protein ElaB</fullName>
    </submittedName>
</protein>
<evidence type="ECO:0000313" key="17">
    <source>
        <dbReference type="Proteomes" id="UP000050489"/>
    </source>
</evidence>
<reference evidence="15" key="7">
    <citation type="submission" date="2018-06" db="EMBL/GenBank/DDBJ databases">
        <authorList>
            <person name="Martins R.C."/>
            <person name="Perdigao-Neto L.V."/>
            <person name="Costa S.F."/>
            <person name="Levin A.S.S."/>
        </authorList>
    </citation>
    <scope>NUCLEOTIDE SEQUENCE</scope>
    <source>
        <strain evidence="15">1283</strain>
    </source>
</reference>
<comment type="subcellular location">
    <subcellularLocation>
        <location evidence="1">Cell inner membrane</location>
        <topology evidence="1">Single-pass membrane protein</topology>
    </subcellularLocation>
</comment>
<feature type="transmembrane region" description="Helical" evidence="8">
    <location>
        <begin position="83"/>
        <end position="101"/>
    </location>
</feature>
<dbReference type="Proteomes" id="UP000245399">
    <property type="component" value="Chromosome"/>
</dbReference>
<evidence type="ECO:0000259" key="9">
    <source>
        <dbReference type="Pfam" id="PF05957"/>
    </source>
</evidence>
<feature type="domain" description="DUF883" evidence="9">
    <location>
        <begin position="12"/>
        <end position="61"/>
    </location>
</feature>
<evidence type="ECO:0000313" key="12">
    <source>
        <dbReference type="EMBL" id="MDX7083829.1"/>
    </source>
</evidence>
<evidence type="ECO:0000259" key="10">
    <source>
        <dbReference type="Pfam" id="PF19029"/>
    </source>
</evidence>
<evidence type="ECO:0000313" key="11">
    <source>
        <dbReference type="EMBL" id="AWL70306.1"/>
    </source>
</evidence>
<feature type="domain" description="DUF883" evidence="10">
    <location>
        <begin position="74"/>
        <end position="103"/>
    </location>
</feature>
<keyword evidence="4" id="KW-0997">Cell inner membrane</keyword>
<evidence type="ECO:0000313" key="16">
    <source>
        <dbReference type="Proteomes" id="UP000030378"/>
    </source>
</evidence>
<dbReference type="EMBL" id="JTBC02000002">
    <property type="protein sequence ID" value="PNO69550.1"/>
    <property type="molecule type" value="Genomic_DNA"/>
</dbReference>
<dbReference type="EMBL" id="JAXABG010000009">
    <property type="protein sequence ID" value="MDX7083829.1"/>
    <property type="molecule type" value="Genomic_DNA"/>
</dbReference>
<evidence type="ECO:0000256" key="7">
    <source>
        <dbReference type="ARBA" id="ARBA00023136"/>
    </source>
</evidence>
<evidence type="ECO:0000313" key="20">
    <source>
        <dbReference type="Proteomes" id="UP001275057"/>
    </source>
</evidence>
<evidence type="ECO:0000256" key="4">
    <source>
        <dbReference type="ARBA" id="ARBA00022519"/>
    </source>
</evidence>
<dbReference type="GeneID" id="98189376"/>
<dbReference type="GO" id="GO:0005886">
    <property type="term" value="C:plasma membrane"/>
    <property type="evidence" value="ECO:0007669"/>
    <property type="project" value="UniProtKB-SubCell"/>
</dbReference>